<name>A0A2T5GF87_HYDSH</name>
<comment type="caution">
    <text evidence="2">The sequence shown here is derived from an EMBL/GenBank/DDBJ whole genome shotgun (WGS) entry which is preliminary data.</text>
</comment>
<sequence>MIQPVHAARPFVLWNGSTRKIPAELARGAGPRLRRTGAESGAEAKRQAAEQAPTALLEIPGMDSGKKLKRLWRRSRLRRRRSLAHGRFRAQHRCRAVE</sequence>
<organism evidence="2 3">
    <name type="scientific">Hydrogenibacillus schlegelii</name>
    <name type="common">Bacillus schlegelii</name>
    <dbReference type="NCBI Taxonomy" id="1484"/>
    <lineage>
        <taxon>Bacteria</taxon>
        <taxon>Bacillati</taxon>
        <taxon>Bacillota</taxon>
        <taxon>Bacilli</taxon>
        <taxon>Bacillales</taxon>
        <taxon>Bacillales Family X. Incertae Sedis</taxon>
        <taxon>Hydrogenibacillus</taxon>
    </lineage>
</organism>
<dbReference type="Proteomes" id="UP000244180">
    <property type="component" value="Unassembled WGS sequence"/>
</dbReference>
<feature type="region of interest" description="Disordered" evidence="1">
    <location>
        <begin position="25"/>
        <end position="51"/>
    </location>
</feature>
<accession>A0A2T5GF87</accession>
<evidence type="ECO:0000313" key="2">
    <source>
        <dbReference type="EMBL" id="PTQ54825.1"/>
    </source>
</evidence>
<gene>
    <name evidence="2" type="ORF">HSCHL_1768</name>
</gene>
<dbReference type="AlphaFoldDB" id="A0A2T5GF87"/>
<protein>
    <submittedName>
        <fullName evidence="2">Uncharacterized protein</fullName>
    </submittedName>
</protein>
<proteinExistence type="predicted"/>
<dbReference type="EMBL" id="PEBV01000001">
    <property type="protein sequence ID" value="PTQ54825.1"/>
    <property type="molecule type" value="Genomic_DNA"/>
</dbReference>
<evidence type="ECO:0000256" key="1">
    <source>
        <dbReference type="SAM" id="MobiDB-lite"/>
    </source>
</evidence>
<evidence type="ECO:0000313" key="3">
    <source>
        <dbReference type="Proteomes" id="UP000244180"/>
    </source>
</evidence>
<reference evidence="2 3" key="1">
    <citation type="submission" date="2017-08" db="EMBL/GenBank/DDBJ databases">
        <title>Burning lignite coal seam in the remote Altai Mountains harbors a hydrogen-driven thermophilic microbial community.</title>
        <authorList>
            <person name="Kadnikov V.V."/>
            <person name="Mardanov A.V."/>
            <person name="Ivasenko D."/>
            <person name="Beletsky A.V."/>
            <person name="Karnachuk O.V."/>
            <person name="Ravin N.V."/>
        </authorList>
    </citation>
    <scope>NUCLEOTIDE SEQUENCE [LARGE SCALE GENOMIC DNA]</scope>
    <source>
        <strain evidence="2">AL33</strain>
    </source>
</reference>